<feature type="domain" description="Peptidase S9 prolyl oligopeptidase catalytic" evidence="1">
    <location>
        <begin position="234"/>
        <end position="384"/>
    </location>
</feature>
<dbReference type="RefSeq" id="WP_057856460.1">
    <property type="nucleotide sequence ID" value="NZ_LLYB01000035.1"/>
</dbReference>
<dbReference type="GO" id="GO:0006508">
    <property type="term" value="P:proteolysis"/>
    <property type="evidence" value="ECO:0007669"/>
    <property type="project" value="InterPro"/>
</dbReference>
<name>A0A0R3N6V4_9BRAD</name>
<gene>
    <name evidence="2" type="ORF">CQ14_29335</name>
</gene>
<evidence type="ECO:0000259" key="1">
    <source>
        <dbReference type="Pfam" id="PF00326"/>
    </source>
</evidence>
<dbReference type="Pfam" id="PF00326">
    <property type="entry name" value="Peptidase_S9"/>
    <property type="match status" value="1"/>
</dbReference>
<dbReference type="EMBL" id="LLYB01000035">
    <property type="protein sequence ID" value="KRR27740.1"/>
    <property type="molecule type" value="Genomic_DNA"/>
</dbReference>
<dbReference type="Gene3D" id="1.20.1440.110">
    <property type="entry name" value="acylaminoacyl peptidase"/>
    <property type="match status" value="1"/>
</dbReference>
<organism evidence="2 3">
    <name type="scientific">Bradyrhizobium lablabi</name>
    <dbReference type="NCBI Taxonomy" id="722472"/>
    <lineage>
        <taxon>Bacteria</taxon>
        <taxon>Pseudomonadati</taxon>
        <taxon>Pseudomonadota</taxon>
        <taxon>Alphaproteobacteria</taxon>
        <taxon>Hyphomicrobiales</taxon>
        <taxon>Nitrobacteraceae</taxon>
        <taxon>Bradyrhizobium</taxon>
    </lineage>
</organism>
<evidence type="ECO:0000313" key="3">
    <source>
        <dbReference type="Proteomes" id="UP000051660"/>
    </source>
</evidence>
<dbReference type="InterPro" id="IPR029058">
    <property type="entry name" value="AB_hydrolase_fold"/>
</dbReference>
<dbReference type="InterPro" id="IPR001375">
    <property type="entry name" value="Peptidase_S9_cat"/>
</dbReference>
<comment type="caution">
    <text evidence="2">The sequence shown here is derived from an EMBL/GenBank/DDBJ whole genome shotgun (WGS) entry which is preliminary data.</text>
</comment>
<reference evidence="2 3" key="1">
    <citation type="submission" date="2014-03" db="EMBL/GenBank/DDBJ databases">
        <title>Bradyrhizobium valentinum sp. nov., isolated from effective nodules of Lupinus mariae-josephae, a lupine endemic of basic-lime soils in Eastern Spain.</title>
        <authorList>
            <person name="Duran D."/>
            <person name="Rey L."/>
            <person name="Navarro A."/>
            <person name="Busquets A."/>
            <person name="Imperial J."/>
            <person name="Ruiz-Argueso T."/>
        </authorList>
    </citation>
    <scope>NUCLEOTIDE SEQUENCE [LARGE SCALE GENOMIC DNA]</scope>
    <source>
        <strain evidence="2 3">CCBAU 23086</strain>
    </source>
</reference>
<proteinExistence type="predicted"/>
<dbReference type="GO" id="GO:0008236">
    <property type="term" value="F:serine-type peptidase activity"/>
    <property type="evidence" value="ECO:0007669"/>
    <property type="project" value="InterPro"/>
</dbReference>
<dbReference type="Proteomes" id="UP000051660">
    <property type="component" value="Unassembled WGS sequence"/>
</dbReference>
<dbReference type="SUPFAM" id="SSF53474">
    <property type="entry name" value="alpha/beta-Hydrolases"/>
    <property type="match status" value="1"/>
</dbReference>
<accession>A0A0R3N6V4</accession>
<dbReference type="AlphaFoldDB" id="A0A0R3N6V4"/>
<sequence length="403" mass="43994">MSMDPDKDMLALPAEAKLGGPKMPSPPPRYGDAGWLQWPDDEAYSFQFMRMLGAAQEGASTISECFFAARLITPGDDESWYEAWKSAADINRARGDEAHARGGFNAATSNWLRASNYYRCAELFMDEKDPRREFLLRSMRRCSRLYLEHTCPRGDVVRIPYQGGCSLEGYFISAPGAPPLMPVVVCLGGVDLCKDELLYTMRRSAAGNGLSLLLIDLPDYEATDEDIEASAGRWVDYLLARGDIDPSRIALYGDGLGSSLATGIASRDHRFAAAVCDGGLWERHELIFAIGRIGCDQAAPGERVWMAGVVHSAAMLKCPSLMTIGQHDHIAVENAIDVHESCKRSGAPLDLKVFSTEETAASPGHIDNPTLAKEYVFDWLRRKLGTTVRIVASVGDACDCAGA</sequence>
<evidence type="ECO:0000313" key="2">
    <source>
        <dbReference type="EMBL" id="KRR27740.1"/>
    </source>
</evidence>
<protein>
    <recommendedName>
        <fullName evidence="1">Peptidase S9 prolyl oligopeptidase catalytic domain-containing protein</fullName>
    </recommendedName>
</protein>
<dbReference type="Gene3D" id="3.40.50.1820">
    <property type="entry name" value="alpha/beta hydrolase"/>
    <property type="match status" value="1"/>
</dbReference>